<feature type="non-terminal residue" evidence="2">
    <location>
        <position position="49"/>
    </location>
</feature>
<organism evidence="2">
    <name type="scientific">marine sediment metagenome</name>
    <dbReference type="NCBI Taxonomy" id="412755"/>
    <lineage>
        <taxon>unclassified sequences</taxon>
        <taxon>metagenomes</taxon>
        <taxon>ecological metagenomes</taxon>
    </lineage>
</organism>
<gene>
    <name evidence="2" type="ORF">S12H4_63266</name>
</gene>
<comment type="caution">
    <text evidence="2">The sequence shown here is derived from an EMBL/GenBank/DDBJ whole genome shotgun (WGS) entry which is preliminary data.</text>
</comment>
<proteinExistence type="predicted"/>
<reference evidence="2" key="1">
    <citation type="journal article" date="2014" name="Front. Microbiol.">
        <title>High frequency of phylogenetically diverse reductive dehalogenase-homologous genes in deep subseafloor sedimentary metagenomes.</title>
        <authorList>
            <person name="Kawai M."/>
            <person name="Futagami T."/>
            <person name="Toyoda A."/>
            <person name="Takaki Y."/>
            <person name="Nishi S."/>
            <person name="Hori S."/>
            <person name="Arai W."/>
            <person name="Tsubouchi T."/>
            <person name="Morono Y."/>
            <person name="Uchiyama I."/>
            <person name="Ito T."/>
            <person name="Fujiyama A."/>
            <person name="Inagaki F."/>
            <person name="Takami H."/>
        </authorList>
    </citation>
    <scope>NUCLEOTIDE SEQUENCE</scope>
    <source>
        <strain evidence="2">Expedition CK06-06</strain>
    </source>
</reference>
<accession>X1UHD9</accession>
<dbReference type="AlphaFoldDB" id="X1UHD9"/>
<dbReference type="EMBL" id="BARW01042920">
    <property type="protein sequence ID" value="GAJ16898.1"/>
    <property type="molecule type" value="Genomic_DNA"/>
</dbReference>
<sequence>PSNQPSNVTPANNAVDVSLTPTLRSSEFSNTDDTHEATQWHKREGRKGP</sequence>
<evidence type="ECO:0000313" key="2">
    <source>
        <dbReference type="EMBL" id="GAJ16898.1"/>
    </source>
</evidence>
<name>X1UHD9_9ZZZZ</name>
<evidence type="ECO:0000256" key="1">
    <source>
        <dbReference type="SAM" id="MobiDB-lite"/>
    </source>
</evidence>
<feature type="non-terminal residue" evidence="2">
    <location>
        <position position="1"/>
    </location>
</feature>
<protein>
    <submittedName>
        <fullName evidence="2">Uncharacterized protein</fullName>
    </submittedName>
</protein>
<feature type="compositionally biased region" description="Polar residues" evidence="1">
    <location>
        <begin position="1"/>
        <end position="12"/>
    </location>
</feature>
<feature type="compositionally biased region" description="Basic and acidic residues" evidence="1">
    <location>
        <begin position="32"/>
        <end position="49"/>
    </location>
</feature>
<feature type="compositionally biased region" description="Polar residues" evidence="1">
    <location>
        <begin position="19"/>
        <end position="31"/>
    </location>
</feature>
<feature type="region of interest" description="Disordered" evidence="1">
    <location>
        <begin position="1"/>
        <end position="49"/>
    </location>
</feature>